<dbReference type="Proteomes" id="UP000269903">
    <property type="component" value="Chromosome"/>
</dbReference>
<protein>
    <submittedName>
        <fullName evidence="1">Uncharacterized protein</fullName>
    </submittedName>
</protein>
<gene>
    <name evidence="1" type="ORF">NCTC6180_00919</name>
</gene>
<evidence type="ECO:0000313" key="2">
    <source>
        <dbReference type="Proteomes" id="UP000269903"/>
    </source>
</evidence>
<evidence type="ECO:0000313" key="1">
    <source>
        <dbReference type="EMBL" id="VEF06796.1"/>
    </source>
</evidence>
<dbReference type="EMBL" id="LR134317">
    <property type="protein sequence ID" value="VEF06796.1"/>
    <property type="molecule type" value="Genomic_DNA"/>
</dbReference>
<sequence length="126" mass="14918">MTERSGLKVFLRNLVLRTTLAIILKQHLLNRFQLKVISNWYCTDGQNFGLKKKAQIHQSYINGNRKDSIILWEMLNNHYLTIFGLNTYYPIPKKELDELVESVDGNLKKINLNQLLDDWNKKNENR</sequence>
<organism evidence="1 2">
    <name type="scientific">Streptococcus equi subsp. zooepidemicus</name>
    <dbReference type="NCBI Taxonomy" id="40041"/>
    <lineage>
        <taxon>Bacteria</taxon>
        <taxon>Bacillati</taxon>
        <taxon>Bacillota</taxon>
        <taxon>Bacilli</taxon>
        <taxon>Lactobacillales</taxon>
        <taxon>Streptococcaceae</taxon>
        <taxon>Streptococcus</taxon>
    </lineage>
</organism>
<accession>A0A7Z8ZWU5</accession>
<name>A0A7Z8ZWU5_STRSZ</name>
<dbReference type="AlphaFoldDB" id="A0A7Z8ZWU5"/>
<reference evidence="1 2" key="1">
    <citation type="submission" date="2018-12" db="EMBL/GenBank/DDBJ databases">
        <authorList>
            <consortium name="Pathogen Informatics"/>
        </authorList>
    </citation>
    <scope>NUCLEOTIDE SEQUENCE [LARGE SCALE GENOMIC DNA]</scope>
    <source>
        <strain evidence="1 2">NCTC6180</strain>
    </source>
</reference>
<proteinExistence type="predicted"/>